<keyword evidence="3" id="KW-1185">Reference proteome</keyword>
<feature type="transmembrane region" description="Helical" evidence="1">
    <location>
        <begin position="197"/>
        <end position="213"/>
    </location>
</feature>
<reference evidence="2 3" key="1">
    <citation type="submission" date="2019-07" db="EMBL/GenBank/DDBJ databases">
        <title>Whole genome shotgun sequence of Oceanobacillus sojae NBRC 105379.</title>
        <authorList>
            <person name="Hosoyama A."/>
            <person name="Uohara A."/>
            <person name="Ohji S."/>
            <person name="Ichikawa N."/>
        </authorList>
    </citation>
    <scope>NUCLEOTIDE SEQUENCE [LARGE SCALE GENOMIC DNA]</scope>
    <source>
        <strain evidence="2 3">NBRC 105379</strain>
    </source>
</reference>
<protein>
    <recommendedName>
        <fullName evidence="4">CAAX amino protease</fullName>
    </recommendedName>
</protein>
<organism evidence="2 3">
    <name type="scientific">Oceanobacillus sojae</name>
    <dbReference type="NCBI Taxonomy" id="582851"/>
    <lineage>
        <taxon>Bacteria</taxon>
        <taxon>Bacillati</taxon>
        <taxon>Bacillota</taxon>
        <taxon>Bacilli</taxon>
        <taxon>Bacillales</taxon>
        <taxon>Bacillaceae</taxon>
        <taxon>Oceanobacillus</taxon>
    </lineage>
</organism>
<keyword evidence="1" id="KW-0812">Transmembrane</keyword>
<feature type="transmembrane region" description="Helical" evidence="1">
    <location>
        <begin position="171"/>
        <end position="190"/>
    </location>
</feature>
<gene>
    <name evidence="2" type="ORF">OSO01_22540</name>
</gene>
<name>A0A511ZJB5_9BACI</name>
<proteinExistence type="predicted"/>
<evidence type="ECO:0000313" key="3">
    <source>
        <dbReference type="Proteomes" id="UP000321558"/>
    </source>
</evidence>
<dbReference type="RefSeq" id="WP_147210479.1">
    <property type="nucleotide sequence ID" value="NZ_BJYM01000008.1"/>
</dbReference>
<evidence type="ECO:0008006" key="4">
    <source>
        <dbReference type="Google" id="ProtNLM"/>
    </source>
</evidence>
<feature type="transmembrane region" description="Helical" evidence="1">
    <location>
        <begin position="60"/>
        <end position="79"/>
    </location>
</feature>
<evidence type="ECO:0000313" key="2">
    <source>
        <dbReference type="EMBL" id="GEN87515.1"/>
    </source>
</evidence>
<feature type="transmembrane region" description="Helical" evidence="1">
    <location>
        <begin position="91"/>
        <end position="109"/>
    </location>
</feature>
<feature type="transmembrane region" description="Helical" evidence="1">
    <location>
        <begin position="145"/>
        <end position="165"/>
    </location>
</feature>
<accession>A0A511ZJB5</accession>
<feature type="transmembrane region" description="Helical" evidence="1">
    <location>
        <begin position="20"/>
        <end position="40"/>
    </location>
</feature>
<dbReference type="OrthoDB" id="2237726at2"/>
<feature type="transmembrane region" description="Helical" evidence="1">
    <location>
        <begin position="115"/>
        <end position="133"/>
    </location>
</feature>
<dbReference type="EMBL" id="BJYM01000008">
    <property type="protein sequence ID" value="GEN87515.1"/>
    <property type="molecule type" value="Genomic_DNA"/>
</dbReference>
<evidence type="ECO:0000256" key="1">
    <source>
        <dbReference type="SAM" id="Phobius"/>
    </source>
</evidence>
<sequence>MLDFLFFIPPDDTSASNNRILPWSSFLVICGGWLILWYLTPGLHGNGIGNLFTNNDESSIFLETIIALIIVIILIVTHKRCNQLLFHQSKWIYLYISPVVLALVLPFYYNLPLPAHLYIFWMTVSVFWQDYLTFGLLQSYLEEHLPMWTVILAVAIIFYIGHVVFIPDSFAPAHVSSAFSILGLGIVVAFLRAKLKTLHIILVLHLSFYFIVVF</sequence>
<comment type="caution">
    <text evidence="2">The sequence shown here is derived from an EMBL/GenBank/DDBJ whole genome shotgun (WGS) entry which is preliminary data.</text>
</comment>
<keyword evidence="1" id="KW-0472">Membrane</keyword>
<dbReference type="Proteomes" id="UP000321558">
    <property type="component" value="Unassembled WGS sequence"/>
</dbReference>
<dbReference type="AlphaFoldDB" id="A0A511ZJB5"/>
<keyword evidence="1" id="KW-1133">Transmembrane helix</keyword>